<keyword evidence="4" id="KW-1185">Reference proteome</keyword>
<protein>
    <recommendedName>
        <fullName evidence="2">Transcription factor CBF/NF-Y/archaeal histone domain-containing protein</fullName>
    </recommendedName>
</protein>
<name>A0A8S1IY03_9CHLO</name>
<reference evidence="3" key="1">
    <citation type="submission" date="2020-12" db="EMBL/GenBank/DDBJ databases">
        <authorList>
            <person name="Iha C."/>
        </authorList>
    </citation>
    <scope>NUCLEOTIDE SEQUENCE</scope>
</reference>
<dbReference type="PANTHER" id="PTHR47173:SF2">
    <property type="entry name" value="PROTEIN DR1 HOMOLOG ISOFORM X1"/>
    <property type="match status" value="1"/>
</dbReference>
<evidence type="ECO:0000259" key="2">
    <source>
        <dbReference type="Pfam" id="PF00808"/>
    </source>
</evidence>
<sequence length="400" mass="42033">MIKEFMPPELRLAGDATDMLIECCTEFVSLVSSESNEVSTEEKRNTIYPEHVIRALRALGFQEFVPDVTAAWEHWKQGNKCGQRNGGKKSAADAAGLTEEEQIELQQQLFAAARARSFQLPDPPASAPSTSQASGMQPSRTGSSSQGQPSSSTAPAAQPMARTASRTASNATQLAQGQALHPSSSPQASMAMPRLGLPPPSASSGTLSVNHAPSQSASMKAKVLEEGARAMQGSAIVASGSGDATEVPVPVPAGYRLVPQPPQQPQQPVFVVQQPVVEASGQEYRPEQHEVQLDWQQINGQVVMLQDGTLVSLQDLLLHVAQAQAAGTSDAVPEARTAAPAGPPPRQQAVSQPLQQPQTRGQHPLLLTPTVDQPGSQLASGRSPCHLTGCGARGAAAARR</sequence>
<feature type="compositionally biased region" description="Low complexity" evidence="1">
    <location>
        <begin position="389"/>
        <end position="400"/>
    </location>
</feature>
<proteinExistence type="predicted"/>
<comment type="caution">
    <text evidence="3">The sequence shown here is derived from an EMBL/GenBank/DDBJ whole genome shotgun (WGS) entry which is preliminary data.</text>
</comment>
<organism evidence="3 4">
    <name type="scientific">Ostreobium quekettii</name>
    <dbReference type="NCBI Taxonomy" id="121088"/>
    <lineage>
        <taxon>Eukaryota</taxon>
        <taxon>Viridiplantae</taxon>
        <taxon>Chlorophyta</taxon>
        <taxon>core chlorophytes</taxon>
        <taxon>Ulvophyceae</taxon>
        <taxon>TCBD clade</taxon>
        <taxon>Bryopsidales</taxon>
        <taxon>Ostreobineae</taxon>
        <taxon>Ostreobiaceae</taxon>
        <taxon>Ostreobium</taxon>
    </lineage>
</organism>
<dbReference type="Gene3D" id="1.10.20.10">
    <property type="entry name" value="Histone, subunit A"/>
    <property type="match status" value="1"/>
</dbReference>
<dbReference type="OrthoDB" id="601405at2759"/>
<gene>
    <name evidence="3" type="ORF">OSTQU699_LOCUS4974</name>
</gene>
<feature type="compositionally biased region" description="Low complexity" evidence="1">
    <location>
        <begin position="127"/>
        <end position="172"/>
    </location>
</feature>
<dbReference type="AlphaFoldDB" id="A0A8S1IY03"/>
<dbReference type="Pfam" id="PF00808">
    <property type="entry name" value="CBFD_NFYB_HMF"/>
    <property type="match status" value="1"/>
</dbReference>
<feature type="region of interest" description="Disordered" evidence="1">
    <location>
        <begin position="329"/>
        <end position="400"/>
    </location>
</feature>
<dbReference type="InterPro" id="IPR044255">
    <property type="entry name" value="Dr1-like"/>
</dbReference>
<feature type="compositionally biased region" description="Low complexity" evidence="1">
    <location>
        <begin position="182"/>
        <end position="193"/>
    </location>
</feature>
<dbReference type="PANTHER" id="PTHR47173">
    <property type="entry name" value="PROTEIN DR1 HOMOLOG"/>
    <property type="match status" value="1"/>
</dbReference>
<feature type="compositionally biased region" description="Polar residues" evidence="1">
    <location>
        <begin position="370"/>
        <end position="380"/>
    </location>
</feature>
<feature type="compositionally biased region" description="Polar residues" evidence="1">
    <location>
        <begin position="202"/>
        <end position="218"/>
    </location>
</feature>
<dbReference type="EMBL" id="CAJHUC010001075">
    <property type="protein sequence ID" value="CAD7699615.1"/>
    <property type="molecule type" value="Genomic_DNA"/>
</dbReference>
<evidence type="ECO:0000313" key="3">
    <source>
        <dbReference type="EMBL" id="CAD7699615.1"/>
    </source>
</evidence>
<dbReference type="InterPro" id="IPR003958">
    <property type="entry name" value="CBFA_NFYB_domain"/>
</dbReference>
<feature type="domain" description="Transcription factor CBF/NF-Y/archaeal histone" evidence="2">
    <location>
        <begin position="1"/>
        <end position="56"/>
    </location>
</feature>
<evidence type="ECO:0000256" key="1">
    <source>
        <dbReference type="SAM" id="MobiDB-lite"/>
    </source>
</evidence>
<evidence type="ECO:0000313" key="4">
    <source>
        <dbReference type="Proteomes" id="UP000708148"/>
    </source>
</evidence>
<feature type="compositionally biased region" description="Low complexity" evidence="1">
    <location>
        <begin position="347"/>
        <end position="358"/>
    </location>
</feature>
<dbReference type="CDD" id="cd22905">
    <property type="entry name" value="HFD_Dr1"/>
    <property type="match status" value="1"/>
</dbReference>
<dbReference type="InterPro" id="IPR009072">
    <property type="entry name" value="Histone-fold"/>
</dbReference>
<feature type="region of interest" description="Disordered" evidence="1">
    <location>
        <begin position="119"/>
        <end position="220"/>
    </location>
</feature>
<accession>A0A8S1IY03</accession>
<dbReference type="GO" id="GO:0046982">
    <property type="term" value="F:protein heterodimerization activity"/>
    <property type="evidence" value="ECO:0007669"/>
    <property type="project" value="InterPro"/>
</dbReference>
<dbReference type="SUPFAM" id="SSF47113">
    <property type="entry name" value="Histone-fold"/>
    <property type="match status" value="1"/>
</dbReference>
<dbReference type="Proteomes" id="UP000708148">
    <property type="component" value="Unassembled WGS sequence"/>
</dbReference>